<sequence>MNKTVLSLSFVVASRFFGLFIILPVFGLYAKDLDGSTTFLAGVAIGIYAIMQMILQAPFGAISDKFGRKNTMTFGLIIFIIGSLICAFTDSIYLMIFGRFLQGSGAVGGVAIAMISDFSKEEERGKAMAVMGMMIGLSFALSMVLSPVLASKFGLSSLFHLSAILTLVCIILLYTLVPPEVKVKAHSENTPFLKILADKDITVMNFTNFMQKMLMTMAFFIIPIVLTTNFGFDKDRFWIVYSVSMIFGMIAMGFAGFVGEKKGKSKEIMLLGIVFFAMSYALFSQNRYLFLLGIVVFFVGFCMHEPIMQSTTSKFAKAGEKGAVIGIFNAAGYFGSFVGGLAGGYFLQNLGLLALILTVLIISLVWFLLLLSLTNPAIFKNLYFDEKLNFSALNSLNGFIESYQKGDSFVVKYNSNLTNKSEILEILGVNGGKN</sequence>
<feature type="transmembrane region" description="Helical" evidence="7">
    <location>
        <begin position="238"/>
        <end position="258"/>
    </location>
</feature>
<dbReference type="InterPro" id="IPR036259">
    <property type="entry name" value="MFS_trans_sf"/>
</dbReference>
<dbReference type="AlphaFoldDB" id="A0A7M1LID7"/>
<organism evidence="9 10">
    <name type="scientific">Campylobacter corcagiensis</name>
    <dbReference type="NCBI Taxonomy" id="1448857"/>
    <lineage>
        <taxon>Bacteria</taxon>
        <taxon>Pseudomonadati</taxon>
        <taxon>Campylobacterota</taxon>
        <taxon>Epsilonproteobacteria</taxon>
        <taxon>Campylobacterales</taxon>
        <taxon>Campylobacteraceae</taxon>
        <taxon>Campylobacter</taxon>
    </lineage>
</organism>
<dbReference type="PANTHER" id="PTHR23517:SF2">
    <property type="entry name" value="MULTIDRUG RESISTANCE PROTEIN MDTH"/>
    <property type="match status" value="1"/>
</dbReference>
<feature type="transmembrane region" description="Helical" evidence="7">
    <location>
        <begin position="265"/>
        <end position="282"/>
    </location>
</feature>
<dbReference type="InterPro" id="IPR011701">
    <property type="entry name" value="MFS"/>
</dbReference>
<evidence type="ECO:0000256" key="1">
    <source>
        <dbReference type="ARBA" id="ARBA00004651"/>
    </source>
</evidence>
<evidence type="ECO:0000256" key="3">
    <source>
        <dbReference type="ARBA" id="ARBA00022475"/>
    </source>
</evidence>
<evidence type="ECO:0000313" key="9">
    <source>
        <dbReference type="EMBL" id="QOQ88081.1"/>
    </source>
</evidence>
<gene>
    <name evidence="9" type="ORF">IMC76_04645</name>
</gene>
<feature type="transmembrane region" description="Helical" evidence="7">
    <location>
        <begin position="352"/>
        <end position="373"/>
    </location>
</feature>
<dbReference type="InterPro" id="IPR020846">
    <property type="entry name" value="MFS_dom"/>
</dbReference>
<feature type="transmembrane region" description="Helical" evidence="7">
    <location>
        <begin position="7"/>
        <end position="27"/>
    </location>
</feature>
<dbReference type="OrthoDB" id="9764259at2"/>
<dbReference type="Pfam" id="PF07690">
    <property type="entry name" value="MFS_1"/>
    <property type="match status" value="2"/>
</dbReference>
<feature type="transmembrane region" description="Helical" evidence="7">
    <location>
        <begin position="157"/>
        <end position="177"/>
    </location>
</feature>
<evidence type="ECO:0000313" key="10">
    <source>
        <dbReference type="Proteomes" id="UP000594749"/>
    </source>
</evidence>
<comment type="subcellular location">
    <subcellularLocation>
        <location evidence="1">Cell membrane</location>
        <topology evidence="1">Multi-pass membrane protein</topology>
    </subcellularLocation>
</comment>
<dbReference type="GO" id="GO:0005886">
    <property type="term" value="C:plasma membrane"/>
    <property type="evidence" value="ECO:0007669"/>
    <property type="project" value="UniProtKB-SubCell"/>
</dbReference>
<dbReference type="Proteomes" id="UP000594749">
    <property type="component" value="Chromosome"/>
</dbReference>
<evidence type="ECO:0000256" key="5">
    <source>
        <dbReference type="ARBA" id="ARBA00022989"/>
    </source>
</evidence>
<dbReference type="GO" id="GO:0022857">
    <property type="term" value="F:transmembrane transporter activity"/>
    <property type="evidence" value="ECO:0007669"/>
    <property type="project" value="InterPro"/>
</dbReference>
<name>A0A7M1LID7_9BACT</name>
<dbReference type="InterPro" id="IPR050171">
    <property type="entry name" value="MFS_Transporters"/>
</dbReference>
<feature type="transmembrane region" description="Helical" evidence="7">
    <location>
        <begin position="39"/>
        <end position="62"/>
    </location>
</feature>
<keyword evidence="10" id="KW-1185">Reference proteome</keyword>
<feature type="domain" description="Major facilitator superfamily (MFS) profile" evidence="8">
    <location>
        <begin position="4"/>
        <end position="375"/>
    </location>
</feature>
<evidence type="ECO:0000256" key="2">
    <source>
        <dbReference type="ARBA" id="ARBA00022448"/>
    </source>
</evidence>
<feature type="transmembrane region" description="Helical" evidence="7">
    <location>
        <begin position="214"/>
        <end position="232"/>
    </location>
</feature>
<feature type="transmembrane region" description="Helical" evidence="7">
    <location>
        <begin position="324"/>
        <end position="346"/>
    </location>
</feature>
<dbReference type="RefSeq" id="WP_025801806.1">
    <property type="nucleotide sequence ID" value="NZ_CP053842.1"/>
</dbReference>
<reference evidence="9 10" key="1">
    <citation type="submission" date="2020-10" db="EMBL/GenBank/DDBJ databases">
        <title>Campylobacter and Helicobacter PacBio genomes.</title>
        <authorList>
            <person name="Lane C."/>
        </authorList>
    </citation>
    <scope>NUCLEOTIDE SEQUENCE [LARGE SCALE GENOMIC DNA]</scope>
    <source>
        <strain evidence="9 10">2016D-0077</strain>
    </source>
</reference>
<evidence type="ECO:0000256" key="7">
    <source>
        <dbReference type="SAM" id="Phobius"/>
    </source>
</evidence>
<evidence type="ECO:0000259" key="8">
    <source>
        <dbReference type="PROSITE" id="PS50850"/>
    </source>
</evidence>
<dbReference type="CDD" id="cd17472">
    <property type="entry name" value="MFS_YajR_like"/>
    <property type="match status" value="1"/>
</dbReference>
<feature type="transmembrane region" description="Helical" evidence="7">
    <location>
        <begin position="74"/>
        <end position="94"/>
    </location>
</feature>
<keyword evidence="4 7" id="KW-0812">Transmembrane</keyword>
<evidence type="ECO:0000256" key="6">
    <source>
        <dbReference type="ARBA" id="ARBA00023136"/>
    </source>
</evidence>
<dbReference type="EMBL" id="CP063078">
    <property type="protein sequence ID" value="QOQ88081.1"/>
    <property type="molecule type" value="Genomic_DNA"/>
</dbReference>
<protein>
    <submittedName>
        <fullName evidence="9">MFS transporter</fullName>
    </submittedName>
</protein>
<dbReference type="SUPFAM" id="SSF103473">
    <property type="entry name" value="MFS general substrate transporter"/>
    <property type="match status" value="1"/>
</dbReference>
<keyword evidence="5 7" id="KW-1133">Transmembrane helix</keyword>
<dbReference type="PROSITE" id="PS50850">
    <property type="entry name" value="MFS"/>
    <property type="match status" value="1"/>
</dbReference>
<keyword evidence="6 7" id="KW-0472">Membrane</keyword>
<feature type="transmembrane region" description="Helical" evidence="7">
    <location>
        <begin position="288"/>
        <end position="304"/>
    </location>
</feature>
<keyword evidence="2" id="KW-0813">Transport</keyword>
<keyword evidence="3" id="KW-1003">Cell membrane</keyword>
<dbReference type="Gene3D" id="1.20.1250.20">
    <property type="entry name" value="MFS general substrate transporter like domains"/>
    <property type="match status" value="1"/>
</dbReference>
<evidence type="ECO:0000256" key="4">
    <source>
        <dbReference type="ARBA" id="ARBA00022692"/>
    </source>
</evidence>
<accession>A0A7M1LID7</accession>
<proteinExistence type="predicted"/>
<dbReference type="PANTHER" id="PTHR23517">
    <property type="entry name" value="RESISTANCE PROTEIN MDTM, PUTATIVE-RELATED-RELATED"/>
    <property type="match status" value="1"/>
</dbReference>
<feature type="transmembrane region" description="Helical" evidence="7">
    <location>
        <begin position="130"/>
        <end position="151"/>
    </location>
</feature>